<keyword evidence="1" id="KW-0812">Transmembrane</keyword>
<organism evidence="2 3">
    <name type="scientific">Salmonella enterica I</name>
    <dbReference type="NCBI Taxonomy" id="59201"/>
    <lineage>
        <taxon>Bacteria</taxon>
        <taxon>Pseudomonadati</taxon>
        <taxon>Pseudomonadota</taxon>
        <taxon>Gammaproteobacteria</taxon>
        <taxon>Enterobacterales</taxon>
        <taxon>Enterobacteriaceae</taxon>
        <taxon>Salmonella</taxon>
    </lineage>
</organism>
<keyword evidence="1" id="KW-0472">Membrane</keyword>
<proteinExistence type="predicted"/>
<dbReference type="Proteomes" id="UP000269208">
    <property type="component" value="Chromosome"/>
</dbReference>
<evidence type="ECO:0000313" key="2">
    <source>
        <dbReference type="EMBL" id="VEB58633.1"/>
    </source>
</evidence>
<reference evidence="2 3" key="1">
    <citation type="submission" date="2018-12" db="EMBL/GenBank/DDBJ databases">
        <authorList>
            <consortium name="Pathogen Informatics"/>
        </authorList>
    </citation>
    <scope>NUCLEOTIDE SEQUENCE [LARGE SCALE GENOMIC DNA]</scope>
    <source>
        <strain evidence="2 3">NCTC6754</strain>
    </source>
</reference>
<name>A0A3S4HZL6_SALET</name>
<sequence length="135" mass="15017">MLLMFQVRLTGHMNVNGDGHIVAILIISLIILKSMVFRKTLKVPQDFDFRSSEISGAGIIVPFAEDIPTVAHDILTLIDRGVIGRNTFKFIIAVESLQSWTQLSEPGALLSCINDNTFEFESFFDLSASKVKKLC</sequence>
<dbReference type="EMBL" id="LR134190">
    <property type="protein sequence ID" value="VEB58633.1"/>
    <property type="molecule type" value="Genomic_DNA"/>
</dbReference>
<dbReference type="AlphaFoldDB" id="A0A3S4HZL6"/>
<keyword evidence="1" id="KW-1133">Transmembrane helix</keyword>
<protein>
    <submittedName>
        <fullName evidence="2">Putative cytoplasmic protein</fullName>
    </submittedName>
</protein>
<accession>A0A3S4HZL6</accession>
<feature type="transmembrane region" description="Helical" evidence="1">
    <location>
        <begin position="20"/>
        <end position="37"/>
    </location>
</feature>
<evidence type="ECO:0000256" key="1">
    <source>
        <dbReference type="SAM" id="Phobius"/>
    </source>
</evidence>
<gene>
    <name evidence="2" type="primary">SBOV18101_2</name>
    <name evidence="2" type="ORF">NCTC6754_05508</name>
</gene>
<evidence type="ECO:0000313" key="3">
    <source>
        <dbReference type="Proteomes" id="UP000269208"/>
    </source>
</evidence>